<dbReference type="EMBL" id="HACM01005323">
    <property type="protein sequence ID" value="CRZ05765.1"/>
    <property type="molecule type" value="Transcribed_RNA"/>
</dbReference>
<feature type="compositionally biased region" description="Low complexity" evidence="1">
    <location>
        <begin position="1"/>
        <end position="12"/>
    </location>
</feature>
<accession>A0A0H5QVJ8</accession>
<feature type="region of interest" description="Disordered" evidence="1">
    <location>
        <begin position="1"/>
        <end position="20"/>
    </location>
</feature>
<proteinExistence type="predicted"/>
<evidence type="ECO:0000313" key="2">
    <source>
        <dbReference type="EMBL" id="CRZ05767.1"/>
    </source>
</evidence>
<name>A0A0H5QVJ8_9EUKA</name>
<reference evidence="2" key="1">
    <citation type="submission" date="2015-04" db="EMBL/GenBank/DDBJ databases">
        <title>The genome sequence of the plant pathogenic Rhizarian Plasmodiophora brassicae reveals insights in its biotrophic life cycle and the origin of chitin synthesis.</title>
        <authorList>
            <person name="Schwelm A."/>
            <person name="Fogelqvist J."/>
            <person name="Knaust A."/>
            <person name="Julke S."/>
            <person name="Lilja T."/>
            <person name="Dhandapani V."/>
            <person name="Bonilla-Rosso G."/>
            <person name="Karlsson M."/>
            <person name="Shevchenko A."/>
            <person name="Choi S.R."/>
            <person name="Kim H.G."/>
            <person name="Park J.Y."/>
            <person name="Lim Y.P."/>
            <person name="Ludwig-Muller J."/>
            <person name="Dixelius C."/>
        </authorList>
    </citation>
    <scope>NUCLEOTIDE SEQUENCE</scope>
    <source>
        <tissue evidence="2">Potato root galls</tissue>
    </source>
</reference>
<protein>
    <submittedName>
        <fullName evidence="2">Uncharacterized protein</fullName>
    </submittedName>
</protein>
<dbReference type="AlphaFoldDB" id="A0A0H5QVJ8"/>
<dbReference type="EMBL" id="HACM01005324">
    <property type="protein sequence ID" value="CRZ05766.1"/>
    <property type="molecule type" value="Transcribed_RNA"/>
</dbReference>
<feature type="non-terminal residue" evidence="2">
    <location>
        <position position="1"/>
    </location>
</feature>
<sequence>KYKRSLSSSSSLADRHTHRKRKTECFFQAANDSTAVISGKKKDGSLKGTEKFKKHYIATFLFVSLIRSSQEDLIRSGSSLIFNPNKKSYECFQVYQVCYSG</sequence>
<organism evidence="2">
    <name type="scientific">Spongospora subterranea</name>
    <dbReference type="NCBI Taxonomy" id="70186"/>
    <lineage>
        <taxon>Eukaryota</taxon>
        <taxon>Sar</taxon>
        <taxon>Rhizaria</taxon>
        <taxon>Endomyxa</taxon>
        <taxon>Phytomyxea</taxon>
        <taxon>Plasmodiophorida</taxon>
        <taxon>Plasmodiophoridae</taxon>
        <taxon>Spongospora</taxon>
    </lineage>
</organism>
<evidence type="ECO:0000256" key="1">
    <source>
        <dbReference type="SAM" id="MobiDB-lite"/>
    </source>
</evidence>
<dbReference type="EMBL" id="HACM01005325">
    <property type="protein sequence ID" value="CRZ05767.1"/>
    <property type="molecule type" value="Transcribed_RNA"/>
</dbReference>